<name>A0A1Y5S9G7_9RHOB</name>
<sequence>MATLKDIGAELGLSPATVSRALNGFPEVNSETRERVREAADRLGYRPNRVAQRLVTGRSGMVGMILRMRPDMREDPTLFDMLTGLSAALSLRDVDLVLAVDQETDPVAAYERMLSRSLVDGFILAAPEPDDPRIAYLQAHDLPFVVHGRHAFQADYPFYDIDNRKLARDSVALLTSLGHRRIGFVNGEAELTYAQDRLREFRVAMAAAGAPVEDSLISHGRLTESHGYASALAMLSRPEGLRPTAILCSGTMLAKGVYRAAHDLAIAIPQALSVVAHDDIWPGLEADRFDPPLTTTAKSMRAACDPLADLLIQRIAGAAPAGLRHIEEADFFLRESTGPAPPREGDARR</sequence>
<dbReference type="Pfam" id="PF13377">
    <property type="entry name" value="Peripla_BP_3"/>
    <property type="match status" value="1"/>
</dbReference>
<dbReference type="Proteomes" id="UP000193900">
    <property type="component" value="Unassembled WGS sequence"/>
</dbReference>
<dbReference type="CDD" id="cd01392">
    <property type="entry name" value="HTH_LacI"/>
    <property type="match status" value="1"/>
</dbReference>
<dbReference type="Gene3D" id="3.40.50.2300">
    <property type="match status" value="2"/>
</dbReference>
<feature type="domain" description="HTH lacI-type" evidence="4">
    <location>
        <begin position="2"/>
        <end position="56"/>
    </location>
</feature>
<dbReference type="AlphaFoldDB" id="A0A1Y5S9G7"/>
<dbReference type="GO" id="GO:0000976">
    <property type="term" value="F:transcription cis-regulatory region binding"/>
    <property type="evidence" value="ECO:0007669"/>
    <property type="project" value="TreeGrafter"/>
</dbReference>
<keyword evidence="1" id="KW-0805">Transcription regulation</keyword>
<dbReference type="RefSeq" id="WP_085878195.1">
    <property type="nucleotide sequence ID" value="NZ_FWFZ01000005.1"/>
</dbReference>
<dbReference type="Gene3D" id="1.10.260.40">
    <property type="entry name" value="lambda repressor-like DNA-binding domains"/>
    <property type="match status" value="1"/>
</dbReference>
<dbReference type="InterPro" id="IPR010982">
    <property type="entry name" value="Lambda_DNA-bd_dom_sf"/>
</dbReference>
<dbReference type="PANTHER" id="PTHR30146:SF109">
    <property type="entry name" value="HTH-TYPE TRANSCRIPTIONAL REGULATOR GALS"/>
    <property type="match status" value="1"/>
</dbReference>
<evidence type="ECO:0000313" key="5">
    <source>
        <dbReference type="EMBL" id="SLN35526.1"/>
    </source>
</evidence>
<dbReference type="PANTHER" id="PTHR30146">
    <property type="entry name" value="LACI-RELATED TRANSCRIPTIONAL REPRESSOR"/>
    <property type="match status" value="1"/>
</dbReference>
<dbReference type="SMART" id="SM00354">
    <property type="entry name" value="HTH_LACI"/>
    <property type="match status" value="1"/>
</dbReference>
<dbReference type="Pfam" id="PF00356">
    <property type="entry name" value="LacI"/>
    <property type="match status" value="1"/>
</dbReference>
<dbReference type="SUPFAM" id="SSF47413">
    <property type="entry name" value="lambda repressor-like DNA-binding domains"/>
    <property type="match status" value="1"/>
</dbReference>
<reference evidence="5 6" key="1">
    <citation type="submission" date="2017-03" db="EMBL/GenBank/DDBJ databases">
        <authorList>
            <person name="Afonso C.L."/>
            <person name="Miller P.J."/>
            <person name="Scott M.A."/>
            <person name="Spackman E."/>
            <person name="Goraichik I."/>
            <person name="Dimitrov K.M."/>
            <person name="Suarez D.L."/>
            <person name="Swayne D.E."/>
        </authorList>
    </citation>
    <scope>NUCLEOTIDE SEQUENCE [LARGE SCALE GENOMIC DNA]</scope>
    <source>
        <strain evidence="5 6">CECT 7023</strain>
    </source>
</reference>
<dbReference type="SUPFAM" id="SSF53822">
    <property type="entry name" value="Periplasmic binding protein-like I"/>
    <property type="match status" value="1"/>
</dbReference>
<evidence type="ECO:0000256" key="2">
    <source>
        <dbReference type="ARBA" id="ARBA00023125"/>
    </source>
</evidence>
<dbReference type="OrthoDB" id="234496at2"/>
<dbReference type="InterPro" id="IPR000843">
    <property type="entry name" value="HTH_LacI"/>
</dbReference>
<evidence type="ECO:0000256" key="3">
    <source>
        <dbReference type="ARBA" id="ARBA00023163"/>
    </source>
</evidence>
<dbReference type="CDD" id="cd20010">
    <property type="entry name" value="PBP1_AglR-like"/>
    <property type="match status" value="1"/>
</dbReference>
<keyword evidence="2" id="KW-0238">DNA-binding</keyword>
<evidence type="ECO:0000256" key="1">
    <source>
        <dbReference type="ARBA" id="ARBA00023015"/>
    </source>
</evidence>
<gene>
    <name evidence="5" type="primary">rafR_3</name>
    <name evidence="5" type="ORF">ROA7023_01298</name>
</gene>
<keyword evidence="3" id="KW-0804">Transcription</keyword>
<proteinExistence type="predicted"/>
<dbReference type="InterPro" id="IPR028082">
    <property type="entry name" value="Peripla_BP_I"/>
</dbReference>
<protein>
    <submittedName>
        <fullName evidence="5">HTH-type transcriptional regulator RafR</fullName>
    </submittedName>
</protein>
<dbReference type="InterPro" id="IPR046335">
    <property type="entry name" value="LacI/GalR-like_sensor"/>
</dbReference>
<evidence type="ECO:0000313" key="6">
    <source>
        <dbReference type="Proteomes" id="UP000193900"/>
    </source>
</evidence>
<accession>A0A1Y5S9G7</accession>
<dbReference type="PROSITE" id="PS50932">
    <property type="entry name" value="HTH_LACI_2"/>
    <property type="match status" value="1"/>
</dbReference>
<keyword evidence="6" id="KW-1185">Reference proteome</keyword>
<dbReference type="GO" id="GO:0003700">
    <property type="term" value="F:DNA-binding transcription factor activity"/>
    <property type="evidence" value="ECO:0007669"/>
    <property type="project" value="TreeGrafter"/>
</dbReference>
<organism evidence="5 6">
    <name type="scientific">Roseisalinus antarcticus</name>
    <dbReference type="NCBI Taxonomy" id="254357"/>
    <lineage>
        <taxon>Bacteria</taxon>
        <taxon>Pseudomonadati</taxon>
        <taxon>Pseudomonadota</taxon>
        <taxon>Alphaproteobacteria</taxon>
        <taxon>Rhodobacterales</taxon>
        <taxon>Roseobacteraceae</taxon>
        <taxon>Roseisalinus</taxon>
    </lineage>
</organism>
<evidence type="ECO:0000259" key="4">
    <source>
        <dbReference type="PROSITE" id="PS50932"/>
    </source>
</evidence>
<dbReference type="EMBL" id="FWFZ01000005">
    <property type="protein sequence ID" value="SLN35526.1"/>
    <property type="molecule type" value="Genomic_DNA"/>
</dbReference>